<geneLocation type="chloroplast" evidence="1"/>
<evidence type="ECO:0000313" key="1">
    <source>
        <dbReference type="EMBL" id="ARW66396.1"/>
    </source>
</evidence>
<dbReference type="EMBL" id="MF101442">
    <property type="protein sequence ID" value="ARW66396.1"/>
    <property type="molecule type" value="Genomic_DNA"/>
</dbReference>
<dbReference type="GeneID" id="33359534"/>
<dbReference type="AlphaFoldDB" id="A0A1Z1MKD1"/>
<protein>
    <submittedName>
        <fullName evidence="1">Uncharacterized protein</fullName>
    </submittedName>
</protein>
<accession>A0A1Z1MKD1</accession>
<organism evidence="1">
    <name type="scientific">Thuretia quercifolia</name>
    <dbReference type="NCBI Taxonomy" id="189650"/>
    <lineage>
        <taxon>Eukaryota</taxon>
        <taxon>Rhodophyta</taxon>
        <taxon>Florideophyceae</taxon>
        <taxon>Rhodymeniophycidae</taxon>
        <taxon>Ceramiales</taxon>
        <taxon>Dasyaceae</taxon>
        <taxon>Thuretia</taxon>
    </lineage>
</organism>
<sequence length="57" mass="6694">MKSNFENTNNYETDYNVFSNVNDDNSLEIPIGWSNICFNETISYYNDYHTKANNIDS</sequence>
<proteinExistence type="predicted"/>
<keyword evidence="1" id="KW-0934">Plastid</keyword>
<name>A0A1Z1MKD1_9FLOR</name>
<keyword evidence="1" id="KW-0150">Chloroplast</keyword>
<gene>
    <name evidence="1" type="primary">ConsOrf1</name>
</gene>
<dbReference type="RefSeq" id="YP_009397210.1">
    <property type="nucleotide sequence ID" value="NC_035286.1"/>
</dbReference>
<reference evidence="1" key="1">
    <citation type="journal article" date="2017" name="J. Phycol.">
        <title>Analysis of chloroplast genomes and a supermatrix inform reclassification of the Rhodomelaceae (Rhodophyta).</title>
        <authorList>
            <person name="Diaz-Tapia P."/>
            <person name="Maggs C.A."/>
            <person name="West J.A."/>
            <person name="Verbruggen H."/>
        </authorList>
    </citation>
    <scope>NUCLEOTIDE SEQUENCE</scope>
    <source>
        <strain evidence="1">PD1024</strain>
    </source>
</reference>